<dbReference type="NCBIfam" id="TIGR01617">
    <property type="entry name" value="arsC_related"/>
    <property type="match status" value="1"/>
</dbReference>
<protein>
    <submittedName>
        <fullName evidence="3">ArsC family subfamily protein</fullName>
    </submittedName>
</protein>
<evidence type="ECO:0000313" key="3">
    <source>
        <dbReference type="EMBL" id="EAV47534.1"/>
    </source>
</evidence>
<dbReference type="EMBL" id="AAUX01000001">
    <property type="protein sequence ID" value="EAV47534.1"/>
    <property type="molecule type" value="Genomic_DNA"/>
</dbReference>
<dbReference type="PANTHER" id="PTHR30041:SF8">
    <property type="entry name" value="PROTEIN YFFB"/>
    <property type="match status" value="1"/>
</dbReference>
<dbReference type="PROSITE" id="PS51353">
    <property type="entry name" value="ARSC"/>
    <property type="match status" value="1"/>
</dbReference>
<reference evidence="3 4" key="1">
    <citation type="submission" date="2006-11" db="EMBL/GenBank/DDBJ databases">
        <authorList>
            <person name="Giovannoni S."/>
            <person name="Vergin K."/>
            <person name="Ferriera S."/>
            <person name="Johnson J."/>
            <person name="Kravitz S."/>
            <person name="Beeson K."/>
            <person name="Sutton G."/>
            <person name="Rogers Y.-H."/>
            <person name="Friedman R."/>
            <person name="Frazier M."/>
            <person name="Venter J.C."/>
        </authorList>
    </citation>
    <scope>NUCLEOTIDE SEQUENCE [LARGE SCALE GENOMIC DNA]</scope>
    <source>
        <strain evidence="3 4">HTCC2181</strain>
    </source>
</reference>
<comment type="caution">
    <text evidence="3">The sequence shown here is derived from an EMBL/GenBank/DDBJ whole genome shotgun (WGS) entry which is preliminary data.</text>
</comment>
<dbReference type="InterPro" id="IPR006660">
    <property type="entry name" value="Arsenate_reductase-like"/>
</dbReference>
<dbReference type="InterPro" id="IPR006504">
    <property type="entry name" value="Tscrpt_reg_Spx/MgsR"/>
</dbReference>
<evidence type="ECO:0000256" key="2">
    <source>
        <dbReference type="PROSITE-ProRule" id="PRU01282"/>
    </source>
</evidence>
<dbReference type="AlphaFoldDB" id="A0P7M4"/>
<proteinExistence type="inferred from homology"/>
<dbReference type="Proteomes" id="UP000054262">
    <property type="component" value="Unassembled WGS sequence"/>
</dbReference>
<keyword evidence="4" id="KW-1185">Reference proteome</keyword>
<accession>A0P7M4</accession>
<dbReference type="Gene3D" id="3.40.30.10">
    <property type="entry name" value="Glutaredoxin"/>
    <property type="match status" value="1"/>
</dbReference>
<dbReference type="Pfam" id="PF03960">
    <property type="entry name" value="ArsC"/>
    <property type="match status" value="1"/>
</dbReference>
<dbReference type="InterPro" id="IPR036249">
    <property type="entry name" value="Thioredoxin-like_sf"/>
</dbReference>
<evidence type="ECO:0000256" key="1">
    <source>
        <dbReference type="ARBA" id="ARBA00007198"/>
    </source>
</evidence>
<sequence length="120" mass="14062">MFKLYGIKNCNTVKKSVDWLHSKKIDFEFMDVKKVSLDVVLLKQWVNDLPDGYSWETLVNRSGTTWRKLDDEQKKQADTQSGSFNLIIEKPSIMKRPVITKENHILTIGFNELIFSERLL</sequence>
<organism evidence="3 4">
    <name type="scientific">Methylophilales bacterium HTCC2181</name>
    <dbReference type="NCBI Taxonomy" id="383631"/>
    <lineage>
        <taxon>Bacteria</taxon>
        <taxon>Pseudomonadati</taxon>
        <taxon>Pseudomonadota</taxon>
        <taxon>Betaproteobacteria</taxon>
        <taxon>Nitrosomonadales</taxon>
        <taxon>OM43 clade</taxon>
    </lineage>
</organism>
<dbReference type="PANTHER" id="PTHR30041">
    <property type="entry name" value="ARSENATE REDUCTASE"/>
    <property type="match status" value="1"/>
</dbReference>
<dbReference type="OrthoDB" id="9803749at2"/>
<dbReference type="SUPFAM" id="SSF52833">
    <property type="entry name" value="Thioredoxin-like"/>
    <property type="match status" value="1"/>
</dbReference>
<evidence type="ECO:0000313" key="4">
    <source>
        <dbReference type="Proteomes" id="UP000054262"/>
    </source>
</evidence>
<name>A0P7M4_9PROT</name>
<comment type="similarity">
    <text evidence="1 2">Belongs to the ArsC family.</text>
</comment>
<gene>
    <name evidence="3" type="ORF">MB2181_05635</name>
</gene>